<proteinExistence type="predicted"/>
<dbReference type="InterPro" id="IPR036163">
    <property type="entry name" value="HMA_dom_sf"/>
</dbReference>
<comment type="caution">
    <text evidence="2">The sequence shown here is derived from an EMBL/GenBank/DDBJ whole genome shotgun (WGS) entry which is preliminary data.</text>
</comment>
<dbReference type="SUPFAM" id="SSF55008">
    <property type="entry name" value="HMA, heavy metal-associated domain"/>
    <property type="match status" value="1"/>
</dbReference>
<dbReference type="GO" id="GO:0046872">
    <property type="term" value="F:metal ion binding"/>
    <property type="evidence" value="ECO:0007669"/>
    <property type="project" value="InterPro"/>
</dbReference>
<reference evidence="2" key="2">
    <citation type="submission" date="2021-04" db="EMBL/GenBank/DDBJ databases">
        <authorList>
            <person name="Gilroy R."/>
        </authorList>
    </citation>
    <scope>NUCLEOTIDE SEQUENCE</scope>
    <source>
        <strain evidence="2">5032</strain>
    </source>
</reference>
<feature type="domain" description="HMA" evidence="1">
    <location>
        <begin position="1"/>
        <end position="65"/>
    </location>
</feature>
<dbReference type="Pfam" id="PF00403">
    <property type="entry name" value="HMA"/>
    <property type="match status" value="1"/>
</dbReference>
<dbReference type="InterPro" id="IPR006121">
    <property type="entry name" value="HMA_dom"/>
</dbReference>
<dbReference type="EMBL" id="DWZD01000054">
    <property type="protein sequence ID" value="HJA80150.1"/>
    <property type="molecule type" value="Genomic_DNA"/>
</dbReference>
<dbReference type="Proteomes" id="UP000823821">
    <property type="component" value="Unassembled WGS sequence"/>
</dbReference>
<dbReference type="AlphaFoldDB" id="A0A9D2HNF3"/>
<sequence length="65" mass="6802">MPVLMVNGMRCGHCKAAVEEAAAKIPGVEHPVADPEAGELRFEESAPVDMAALRDAIAAIGFDPQ</sequence>
<reference evidence="2" key="1">
    <citation type="journal article" date="2021" name="PeerJ">
        <title>Extensive microbial diversity within the chicken gut microbiome revealed by metagenomics and culture.</title>
        <authorList>
            <person name="Gilroy R."/>
            <person name="Ravi A."/>
            <person name="Getino M."/>
            <person name="Pursley I."/>
            <person name="Horton D.L."/>
            <person name="Alikhan N.F."/>
            <person name="Baker D."/>
            <person name="Gharbi K."/>
            <person name="Hall N."/>
            <person name="Watson M."/>
            <person name="Adriaenssens E.M."/>
            <person name="Foster-Nyarko E."/>
            <person name="Jarju S."/>
            <person name="Secka A."/>
            <person name="Antonio M."/>
            <person name="Oren A."/>
            <person name="Chaudhuri R.R."/>
            <person name="La Ragione R."/>
            <person name="Hildebrand F."/>
            <person name="Pallen M.J."/>
        </authorList>
    </citation>
    <scope>NUCLEOTIDE SEQUENCE</scope>
    <source>
        <strain evidence="2">5032</strain>
    </source>
</reference>
<gene>
    <name evidence="2" type="ORF">H9784_11390</name>
</gene>
<dbReference type="Gene3D" id="3.30.70.100">
    <property type="match status" value="1"/>
</dbReference>
<dbReference type="PROSITE" id="PS50846">
    <property type="entry name" value="HMA_2"/>
    <property type="match status" value="1"/>
</dbReference>
<dbReference type="CDD" id="cd00371">
    <property type="entry name" value="HMA"/>
    <property type="match status" value="1"/>
</dbReference>
<protein>
    <submittedName>
        <fullName evidence="2">Heavy-metal-associated domain-containing protein</fullName>
    </submittedName>
</protein>
<evidence type="ECO:0000259" key="1">
    <source>
        <dbReference type="PROSITE" id="PS50846"/>
    </source>
</evidence>
<accession>A0A9D2HNF3</accession>
<evidence type="ECO:0000313" key="3">
    <source>
        <dbReference type="Proteomes" id="UP000823821"/>
    </source>
</evidence>
<evidence type="ECO:0000313" key="2">
    <source>
        <dbReference type="EMBL" id="HJA80150.1"/>
    </source>
</evidence>
<name>A0A9D2HNF3_9BACT</name>
<organism evidence="2 3">
    <name type="scientific">Candidatus Desulfovibrio intestinavium</name>
    <dbReference type="NCBI Taxonomy" id="2838534"/>
    <lineage>
        <taxon>Bacteria</taxon>
        <taxon>Pseudomonadati</taxon>
        <taxon>Thermodesulfobacteriota</taxon>
        <taxon>Desulfovibrionia</taxon>
        <taxon>Desulfovibrionales</taxon>
        <taxon>Desulfovibrionaceae</taxon>
        <taxon>Desulfovibrio</taxon>
    </lineage>
</organism>